<feature type="coiled-coil region" evidence="1">
    <location>
        <begin position="115"/>
        <end position="149"/>
    </location>
</feature>
<gene>
    <name evidence="2" type="ORF">C1SCF055_LOCUS28131</name>
</gene>
<dbReference type="EMBL" id="CAMXCT010003055">
    <property type="protein sequence ID" value="CAI4002160.1"/>
    <property type="molecule type" value="Genomic_DNA"/>
</dbReference>
<keyword evidence="4" id="KW-0808">Transferase</keyword>
<reference evidence="3" key="2">
    <citation type="submission" date="2024-04" db="EMBL/GenBank/DDBJ databases">
        <authorList>
            <person name="Chen Y."/>
            <person name="Shah S."/>
            <person name="Dougan E. K."/>
            <person name="Thang M."/>
            <person name="Chan C."/>
        </authorList>
    </citation>
    <scope>NUCLEOTIDE SEQUENCE [LARGE SCALE GENOMIC DNA]</scope>
</reference>
<keyword evidence="1" id="KW-0175">Coiled coil</keyword>
<protein>
    <submittedName>
        <fullName evidence="4">Nucleotide-diphospho-sugar transferase domain-containing protein</fullName>
    </submittedName>
</protein>
<dbReference type="OrthoDB" id="10622807at2759"/>
<comment type="caution">
    <text evidence="2">The sequence shown here is derived from an EMBL/GenBank/DDBJ whole genome shotgun (WGS) entry which is preliminary data.</text>
</comment>
<evidence type="ECO:0000313" key="3">
    <source>
        <dbReference type="EMBL" id="CAL1155535.1"/>
    </source>
</evidence>
<name>A0A9P1D373_9DINO</name>
<dbReference type="Proteomes" id="UP001152797">
    <property type="component" value="Unassembled WGS sequence"/>
</dbReference>
<organism evidence="2">
    <name type="scientific">Cladocopium goreaui</name>
    <dbReference type="NCBI Taxonomy" id="2562237"/>
    <lineage>
        <taxon>Eukaryota</taxon>
        <taxon>Sar</taxon>
        <taxon>Alveolata</taxon>
        <taxon>Dinophyceae</taxon>
        <taxon>Suessiales</taxon>
        <taxon>Symbiodiniaceae</taxon>
        <taxon>Cladocopium</taxon>
    </lineage>
</organism>
<sequence length="197" mass="21735">AYDEMEMNVTAADLDPYTDNAAQYAVDAKEAASRATGAAREAFVREAGLGGVPAKVDHAWDAAMQALRFAHAQRLVAKELMTTRSDRQIVDVAVNKVLDRMEEALHTHLGCSEGLEHLEDVQEYVEDDMQKLQSEQKLLDAELQEAEKFPLYPSRDYVVDEVPRADEARPPPETIIGAMDTGVPKAADVSQISYKMG</sequence>
<dbReference type="GO" id="GO:0016740">
    <property type="term" value="F:transferase activity"/>
    <property type="evidence" value="ECO:0007669"/>
    <property type="project" value="UniProtKB-KW"/>
</dbReference>
<dbReference type="EMBL" id="CAMXCT030003055">
    <property type="protein sequence ID" value="CAL4789472.1"/>
    <property type="molecule type" value="Genomic_DNA"/>
</dbReference>
<keyword evidence="5" id="KW-1185">Reference proteome</keyword>
<evidence type="ECO:0000256" key="1">
    <source>
        <dbReference type="SAM" id="Coils"/>
    </source>
</evidence>
<accession>A0A9P1D373</accession>
<reference evidence="2" key="1">
    <citation type="submission" date="2022-10" db="EMBL/GenBank/DDBJ databases">
        <authorList>
            <person name="Chen Y."/>
            <person name="Dougan E. K."/>
            <person name="Chan C."/>
            <person name="Rhodes N."/>
            <person name="Thang M."/>
        </authorList>
    </citation>
    <scope>NUCLEOTIDE SEQUENCE</scope>
</reference>
<dbReference type="AlphaFoldDB" id="A0A9P1D373"/>
<evidence type="ECO:0000313" key="4">
    <source>
        <dbReference type="EMBL" id="CAL4789472.1"/>
    </source>
</evidence>
<dbReference type="EMBL" id="CAMXCT020003055">
    <property type="protein sequence ID" value="CAL1155535.1"/>
    <property type="molecule type" value="Genomic_DNA"/>
</dbReference>
<proteinExistence type="predicted"/>
<feature type="non-terminal residue" evidence="2">
    <location>
        <position position="197"/>
    </location>
</feature>
<evidence type="ECO:0000313" key="5">
    <source>
        <dbReference type="Proteomes" id="UP001152797"/>
    </source>
</evidence>
<evidence type="ECO:0000313" key="2">
    <source>
        <dbReference type="EMBL" id="CAI4002160.1"/>
    </source>
</evidence>